<dbReference type="EMBL" id="CP130318">
    <property type="protein sequence ID" value="WNQ11839.1"/>
    <property type="molecule type" value="Genomic_DNA"/>
</dbReference>
<dbReference type="PANTHER" id="PTHR48098">
    <property type="entry name" value="ENTEROCHELIN ESTERASE-RELATED"/>
    <property type="match status" value="1"/>
</dbReference>
<evidence type="ECO:0000313" key="2">
    <source>
        <dbReference type="Proteomes" id="UP001305702"/>
    </source>
</evidence>
<dbReference type="Proteomes" id="UP001305702">
    <property type="component" value="Chromosome"/>
</dbReference>
<dbReference type="PANTHER" id="PTHR48098:SF1">
    <property type="entry name" value="DIACYLGLYCEROL ACYLTRANSFERASE_MYCOLYLTRANSFERASE AG85A"/>
    <property type="match status" value="1"/>
</dbReference>
<dbReference type="InterPro" id="IPR029058">
    <property type="entry name" value="AB_hydrolase_fold"/>
</dbReference>
<keyword evidence="1" id="KW-0378">Hydrolase</keyword>
<dbReference type="GO" id="GO:0016747">
    <property type="term" value="F:acyltransferase activity, transferring groups other than amino-acyl groups"/>
    <property type="evidence" value="ECO:0007669"/>
    <property type="project" value="TreeGrafter"/>
</dbReference>
<sequence length="270" mass="30090">MSLVPVPFFSSTLFRRQTCFVYLPPGYESSDQHYPTIYLLHGLYGSESDWTQKGGAEATLDRLLAAGELRECIVVMPNDGGYGHGTFYLDWYDGTGNFEQYITDDLVPFIDSHYRTLPAPESRAIGGLSMGGFGAFYLALRHPELFGAASSLSGAIGSPSLLSFKDYSRSEFPRMLGPVTGPYARERDLARLVEQRAKEGALPQLHFTCGTEDYLYPLSCGFKVHLEGLGVGHEYTEYPGAHTWDYWSEHLPETLRFMEKAFAAKEAESS</sequence>
<accession>A0AA96LEP8</accession>
<dbReference type="InterPro" id="IPR000801">
    <property type="entry name" value="Esterase-like"/>
</dbReference>
<name>A0AA96LEP8_9BACL</name>
<proteinExistence type="predicted"/>
<dbReference type="RefSeq" id="WP_315605614.1">
    <property type="nucleotide sequence ID" value="NZ_CP130318.1"/>
</dbReference>
<dbReference type="SUPFAM" id="SSF53474">
    <property type="entry name" value="alpha/beta-Hydrolases"/>
    <property type="match status" value="1"/>
</dbReference>
<keyword evidence="2" id="KW-1185">Reference proteome</keyword>
<gene>
    <name evidence="1" type="ORF">MJA45_01930</name>
</gene>
<dbReference type="Pfam" id="PF00756">
    <property type="entry name" value="Esterase"/>
    <property type="match status" value="1"/>
</dbReference>
<organism evidence="1 2">
    <name type="scientific">Paenibacillus aurantius</name>
    <dbReference type="NCBI Taxonomy" id="2918900"/>
    <lineage>
        <taxon>Bacteria</taxon>
        <taxon>Bacillati</taxon>
        <taxon>Bacillota</taxon>
        <taxon>Bacilli</taxon>
        <taxon>Bacillales</taxon>
        <taxon>Paenibacillaceae</taxon>
        <taxon>Paenibacillus</taxon>
    </lineage>
</organism>
<reference evidence="1 2" key="1">
    <citation type="submission" date="2022-02" db="EMBL/GenBank/DDBJ databases">
        <title>Paenibacillus sp. MBLB1776 Whole Genome Shotgun Sequencing.</title>
        <authorList>
            <person name="Hwang C.Y."/>
            <person name="Cho E.-S."/>
            <person name="Seo M.-J."/>
        </authorList>
    </citation>
    <scope>NUCLEOTIDE SEQUENCE [LARGE SCALE GENOMIC DNA]</scope>
    <source>
        <strain evidence="1 2">MBLB1776</strain>
    </source>
</reference>
<dbReference type="AlphaFoldDB" id="A0AA96LEP8"/>
<protein>
    <submittedName>
        <fullName evidence="1">Alpha/beta hydrolase family protein</fullName>
    </submittedName>
</protein>
<evidence type="ECO:0000313" key="1">
    <source>
        <dbReference type="EMBL" id="WNQ11839.1"/>
    </source>
</evidence>
<dbReference type="Gene3D" id="3.40.50.1820">
    <property type="entry name" value="alpha/beta hydrolase"/>
    <property type="match status" value="1"/>
</dbReference>
<dbReference type="InterPro" id="IPR050583">
    <property type="entry name" value="Mycobacterial_A85_antigen"/>
</dbReference>
<dbReference type="KEGG" id="paun:MJA45_01930"/>
<dbReference type="GO" id="GO:0016787">
    <property type="term" value="F:hydrolase activity"/>
    <property type="evidence" value="ECO:0007669"/>
    <property type="project" value="UniProtKB-KW"/>
</dbReference>